<reference evidence="3" key="1">
    <citation type="submission" date="2022-03" db="EMBL/GenBank/DDBJ databases">
        <authorList>
            <person name="Martin C."/>
        </authorList>
    </citation>
    <scope>NUCLEOTIDE SEQUENCE</scope>
</reference>
<dbReference type="AlphaFoldDB" id="A0A8S4Q0F5"/>
<accession>A0A8S4Q0F5</accession>
<evidence type="ECO:0000256" key="1">
    <source>
        <dbReference type="ARBA" id="ARBA00022737"/>
    </source>
</evidence>
<evidence type="ECO:0000256" key="2">
    <source>
        <dbReference type="ARBA" id="ARBA00023157"/>
    </source>
</evidence>
<dbReference type="SMART" id="SM00209">
    <property type="entry name" value="TSP1"/>
    <property type="match status" value="2"/>
</dbReference>
<keyword evidence="4" id="KW-1185">Reference proteome</keyword>
<feature type="non-terminal residue" evidence="3">
    <location>
        <position position="130"/>
    </location>
</feature>
<keyword evidence="1" id="KW-0677">Repeat</keyword>
<feature type="non-terminal residue" evidence="3">
    <location>
        <position position="1"/>
    </location>
</feature>
<protein>
    <submittedName>
        <fullName evidence="3">Uncharacterized protein</fullName>
    </submittedName>
</protein>
<dbReference type="EMBL" id="CAIIXF020000011">
    <property type="protein sequence ID" value="CAH1799696.1"/>
    <property type="molecule type" value="Genomic_DNA"/>
</dbReference>
<organism evidence="3 4">
    <name type="scientific">Owenia fusiformis</name>
    <name type="common">Polychaete worm</name>
    <dbReference type="NCBI Taxonomy" id="6347"/>
    <lineage>
        <taxon>Eukaryota</taxon>
        <taxon>Metazoa</taxon>
        <taxon>Spiralia</taxon>
        <taxon>Lophotrochozoa</taxon>
        <taxon>Annelida</taxon>
        <taxon>Polychaeta</taxon>
        <taxon>Sedentaria</taxon>
        <taxon>Canalipalpata</taxon>
        <taxon>Sabellida</taxon>
        <taxon>Oweniida</taxon>
        <taxon>Oweniidae</taxon>
        <taxon>Owenia</taxon>
    </lineage>
</organism>
<sequence length="130" mass="14138">RYINEGEACNGTETDNRTAACNVESCPVECVWGEWSKISTAPCSVTCGGGTQLETWERRYTNEGEACNGTETDNRTAACNVESCPVECVWGEWSKISTAPCSVTCGGGTQLETWERRYINEGEACNGTEE</sequence>
<dbReference type="PANTHER" id="PTHR22906">
    <property type="entry name" value="PROPERDIN"/>
    <property type="match status" value="1"/>
</dbReference>
<dbReference type="OrthoDB" id="446173at2759"/>
<evidence type="ECO:0000313" key="3">
    <source>
        <dbReference type="EMBL" id="CAH1799696.1"/>
    </source>
</evidence>
<dbReference type="InterPro" id="IPR036383">
    <property type="entry name" value="TSP1_rpt_sf"/>
</dbReference>
<dbReference type="InterPro" id="IPR000884">
    <property type="entry name" value="TSP1_rpt"/>
</dbReference>
<dbReference type="Pfam" id="PF00090">
    <property type="entry name" value="TSP_1"/>
    <property type="match status" value="2"/>
</dbReference>
<comment type="caution">
    <text evidence="3">The sequence shown here is derived from an EMBL/GenBank/DDBJ whole genome shotgun (WGS) entry which is preliminary data.</text>
</comment>
<dbReference type="Gene3D" id="2.20.100.10">
    <property type="entry name" value="Thrombospondin type-1 (TSP1) repeat"/>
    <property type="match status" value="2"/>
</dbReference>
<gene>
    <name evidence="3" type="ORF">OFUS_LOCUS23675</name>
</gene>
<keyword evidence="2" id="KW-1015">Disulfide bond</keyword>
<evidence type="ECO:0000313" key="4">
    <source>
        <dbReference type="Proteomes" id="UP000749559"/>
    </source>
</evidence>
<name>A0A8S4Q0F5_OWEFU</name>
<dbReference type="InterPro" id="IPR052065">
    <property type="entry name" value="Compl_asym_regulator"/>
</dbReference>
<dbReference type="PROSITE" id="PS50092">
    <property type="entry name" value="TSP1"/>
    <property type="match status" value="1"/>
</dbReference>
<dbReference type="Proteomes" id="UP000749559">
    <property type="component" value="Unassembled WGS sequence"/>
</dbReference>
<proteinExistence type="predicted"/>
<dbReference type="SUPFAM" id="SSF82895">
    <property type="entry name" value="TSP-1 type 1 repeat"/>
    <property type="match status" value="2"/>
</dbReference>